<evidence type="ECO:0000256" key="3">
    <source>
        <dbReference type="ARBA" id="ARBA00022679"/>
    </source>
</evidence>
<dbReference type="InterPro" id="IPR003811">
    <property type="entry name" value="G3P_acylTferase_PlsY"/>
</dbReference>
<dbReference type="NCBIfam" id="TIGR00023">
    <property type="entry name" value="glycerol-3-phosphate 1-O-acyltransferase PlsY"/>
    <property type="match status" value="1"/>
</dbReference>
<comment type="caution">
    <text evidence="10">Lacks conserved residue(s) required for the propagation of feature annotation.</text>
</comment>
<keyword evidence="1 10" id="KW-1003">Cell membrane</keyword>
<keyword evidence="6 10" id="KW-0443">Lipid metabolism</keyword>
<keyword evidence="8 10" id="KW-0594">Phospholipid biosynthesis</keyword>
<keyword evidence="12" id="KW-1185">Reference proteome</keyword>
<dbReference type="EC" id="2.3.1.275" evidence="10"/>
<gene>
    <name evidence="10 11" type="primary">plsY</name>
    <name evidence="11" type="ORF">H8876_06890</name>
</gene>
<evidence type="ECO:0000256" key="4">
    <source>
        <dbReference type="ARBA" id="ARBA00022692"/>
    </source>
</evidence>
<evidence type="ECO:0000256" key="1">
    <source>
        <dbReference type="ARBA" id="ARBA00022475"/>
    </source>
</evidence>
<comment type="pathway">
    <text evidence="10">Lipid metabolism; phospholipid metabolism.</text>
</comment>
<dbReference type="EMBL" id="JACRWC010000088">
    <property type="protein sequence ID" value="MBC5999723.1"/>
    <property type="molecule type" value="Genomic_DNA"/>
</dbReference>
<feature type="transmembrane region" description="Helical" evidence="10">
    <location>
        <begin position="114"/>
        <end position="138"/>
    </location>
</feature>
<name>A0A923SLY8_9FIRM</name>
<dbReference type="GO" id="GO:0005886">
    <property type="term" value="C:plasma membrane"/>
    <property type="evidence" value="ECO:0007669"/>
    <property type="project" value="UniProtKB-SubCell"/>
</dbReference>
<evidence type="ECO:0000256" key="2">
    <source>
        <dbReference type="ARBA" id="ARBA00022516"/>
    </source>
</evidence>
<evidence type="ECO:0000256" key="6">
    <source>
        <dbReference type="ARBA" id="ARBA00023098"/>
    </source>
</evidence>
<comment type="caution">
    <text evidence="11">The sequence shown here is derived from an EMBL/GenBank/DDBJ whole genome shotgun (WGS) entry which is preliminary data.</text>
</comment>
<dbReference type="Proteomes" id="UP000644115">
    <property type="component" value="Unassembled WGS sequence"/>
</dbReference>
<keyword evidence="9 10" id="KW-1208">Phospholipid metabolism</keyword>
<dbReference type="AlphaFoldDB" id="A0A923SLY8"/>
<comment type="function">
    <text evidence="10">Catalyzes the transfer of an acyl group from acyl-phosphate (acyl-PO(4)) to glycerol-3-phosphate (G3P) to form lysophosphatidic acid (LPA). This enzyme utilizes acyl-phosphate as fatty acyl donor, but not acyl-CoA or acyl-ACP.</text>
</comment>
<sequence>MSNVNIWLWVLALIIAYLLGNISPSTLLAKAKGIDIHKEGSGNAGTTNALRVMGKKAGVITLVVDVLKGTIAVLIGFLLAGSTGEAWCVLAVFCGHVWPVFYKFKGGKGVATAFGALLGLNPLMALLTLLIVVIAVLISKRMSVGSITGAVVFPFISMFMERDFLYIGIVLAIIILVKHRANIKRLLQGKEPVMSIFEKKKTSDGQED</sequence>
<keyword evidence="7 10" id="KW-0472">Membrane</keyword>
<dbReference type="SMART" id="SM01207">
    <property type="entry name" value="G3P_acyltransf"/>
    <property type="match status" value="1"/>
</dbReference>
<dbReference type="Pfam" id="PF02660">
    <property type="entry name" value="G3P_acyltransf"/>
    <property type="match status" value="1"/>
</dbReference>
<proteinExistence type="inferred from homology"/>
<comment type="subcellular location">
    <subcellularLocation>
        <location evidence="10">Cell membrane</location>
        <topology evidence="10">Multi-pass membrane protein</topology>
    </subcellularLocation>
</comment>
<dbReference type="GO" id="GO:0043772">
    <property type="term" value="F:acyl-phosphate glycerol-3-phosphate acyltransferase activity"/>
    <property type="evidence" value="ECO:0007669"/>
    <property type="project" value="UniProtKB-UniRule"/>
</dbReference>
<dbReference type="GO" id="GO:0008654">
    <property type="term" value="P:phospholipid biosynthetic process"/>
    <property type="evidence" value="ECO:0007669"/>
    <property type="project" value="UniProtKB-UniRule"/>
</dbReference>
<keyword evidence="3 10" id="KW-0808">Transferase</keyword>
<reference evidence="11" key="1">
    <citation type="submission" date="2020-08" db="EMBL/GenBank/DDBJ databases">
        <authorList>
            <person name="Liu C."/>
            <person name="Sun Q."/>
        </authorList>
    </citation>
    <scope>NUCLEOTIDE SEQUENCE</scope>
    <source>
        <strain evidence="11">BX16</strain>
    </source>
</reference>
<comment type="similarity">
    <text evidence="10">Belongs to the PlsY family.</text>
</comment>
<keyword evidence="2 10" id="KW-0444">Lipid biosynthesis</keyword>
<dbReference type="RefSeq" id="WP_249287117.1">
    <property type="nucleotide sequence ID" value="NZ_JACRWC010000088.1"/>
</dbReference>
<dbReference type="HAMAP" id="MF_01043">
    <property type="entry name" value="PlsY"/>
    <property type="match status" value="1"/>
</dbReference>
<keyword evidence="5 10" id="KW-1133">Transmembrane helix</keyword>
<dbReference type="PANTHER" id="PTHR30309:SF0">
    <property type="entry name" value="GLYCEROL-3-PHOSPHATE ACYLTRANSFERASE-RELATED"/>
    <property type="match status" value="1"/>
</dbReference>
<accession>A0A923SLY8</accession>
<evidence type="ECO:0000256" key="5">
    <source>
        <dbReference type="ARBA" id="ARBA00022989"/>
    </source>
</evidence>
<keyword evidence="11" id="KW-0012">Acyltransferase</keyword>
<evidence type="ECO:0000256" key="10">
    <source>
        <dbReference type="HAMAP-Rule" id="MF_01043"/>
    </source>
</evidence>
<organism evidence="11 12">
    <name type="scientific">Lentihominibacter faecis</name>
    <dbReference type="NCBI Taxonomy" id="2764712"/>
    <lineage>
        <taxon>Bacteria</taxon>
        <taxon>Bacillati</taxon>
        <taxon>Bacillota</taxon>
        <taxon>Clostridia</taxon>
        <taxon>Peptostreptococcales</taxon>
        <taxon>Anaerovoracaceae</taxon>
        <taxon>Lentihominibacter</taxon>
    </lineage>
</organism>
<evidence type="ECO:0000256" key="7">
    <source>
        <dbReference type="ARBA" id="ARBA00023136"/>
    </source>
</evidence>
<protein>
    <recommendedName>
        <fullName evidence="10">Glycerol-3-phosphate acyltransferase</fullName>
    </recommendedName>
    <alternativeName>
        <fullName evidence="10">Acyl-PO4 G3P acyltransferase</fullName>
    </alternativeName>
    <alternativeName>
        <fullName evidence="10">Acyl-phosphate--glycerol-3-phosphate acyltransferase</fullName>
    </alternativeName>
    <alternativeName>
        <fullName evidence="10">G3P acyltransferase</fullName>
        <shortName evidence="10">GPAT</shortName>
        <ecNumber evidence="10">2.3.1.275</ecNumber>
    </alternativeName>
    <alternativeName>
        <fullName evidence="10">Lysophosphatidic acid synthase</fullName>
        <shortName evidence="10">LPA synthase</shortName>
    </alternativeName>
</protein>
<comment type="subunit">
    <text evidence="10">Probably interacts with PlsX.</text>
</comment>
<evidence type="ECO:0000313" key="12">
    <source>
        <dbReference type="Proteomes" id="UP000644115"/>
    </source>
</evidence>
<feature type="transmembrane region" description="Helical" evidence="10">
    <location>
        <begin position="150"/>
        <end position="177"/>
    </location>
</feature>
<dbReference type="PANTHER" id="PTHR30309">
    <property type="entry name" value="INNER MEMBRANE PROTEIN YGIH"/>
    <property type="match status" value="1"/>
</dbReference>
<comment type="catalytic activity">
    <reaction evidence="10">
        <text>an acyl phosphate + sn-glycerol 3-phosphate = a 1-acyl-sn-glycero-3-phosphate + phosphate</text>
        <dbReference type="Rhea" id="RHEA:34075"/>
        <dbReference type="ChEBI" id="CHEBI:43474"/>
        <dbReference type="ChEBI" id="CHEBI:57597"/>
        <dbReference type="ChEBI" id="CHEBI:57970"/>
        <dbReference type="ChEBI" id="CHEBI:59918"/>
        <dbReference type="EC" id="2.3.1.275"/>
    </reaction>
</comment>
<feature type="transmembrane region" description="Helical" evidence="10">
    <location>
        <begin position="6"/>
        <end position="29"/>
    </location>
</feature>
<evidence type="ECO:0000256" key="9">
    <source>
        <dbReference type="ARBA" id="ARBA00023264"/>
    </source>
</evidence>
<keyword evidence="4 10" id="KW-0812">Transmembrane</keyword>
<evidence type="ECO:0000256" key="8">
    <source>
        <dbReference type="ARBA" id="ARBA00023209"/>
    </source>
</evidence>
<evidence type="ECO:0000313" key="11">
    <source>
        <dbReference type="EMBL" id="MBC5999723.1"/>
    </source>
</evidence>